<proteinExistence type="inferred from homology"/>
<dbReference type="InterPro" id="IPR036322">
    <property type="entry name" value="WD40_repeat_dom_sf"/>
</dbReference>
<name>A0ABV2ASZ7_9EUKA</name>
<evidence type="ECO:0000256" key="3">
    <source>
        <dbReference type="ARBA" id="ARBA00022737"/>
    </source>
</evidence>
<dbReference type="Pfam" id="PF00400">
    <property type="entry name" value="WD40"/>
    <property type="match status" value="1"/>
</dbReference>
<gene>
    <name evidence="7" type="primary">STE4_1</name>
    <name evidence="7" type="ORF">MHBO_004309</name>
</gene>
<evidence type="ECO:0000313" key="8">
    <source>
        <dbReference type="Proteomes" id="UP001439008"/>
    </source>
</evidence>
<evidence type="ECO:0000256" key="6">
    <source>
        <dbReference type="SAM" id="MobiDB-lite"/>
    </source>
</evidence>
<accession>A0ABV2ASZ7</accession>
<comment type="caution">
    <text evidence="7">The sequence shown here is derived from an EMBL/GenBank/DDBJ whole genome shotgun (WGS) entry which is preliminary data.</text>
</comment>
<comment type="similarity">
    <text evidence="1">Belongs to the WD repeat G protein beta family.</text>
</comment>
<dbReference type="InterPro" id="IPR015943">
    <property type="entry name" value="WD40/YVTN_repeat-like_dom_sf"/>
</dbReference>
<dbReference type="PROSITE" id="PS50294">
    <property type="entry name" value="WD_REPEATS_REGION"/>
    <property type="match status" value="1"/>
</dbReference>
<dbReference type="InterPro" id="IPR001632">
    <property type="entry name" value="WD40_G-protein_beta-like"/>
</dbReference>
<keyword evidence="3" id="KW-0677">Repeat</keyword>
<evidence type="ECO:0000256" key="5">
    <source>
        <dbReference type="PROSITE-ProRule" id="PRU00221"/>
    </source>
</evidence>
<keyword evidence="2 5" id="KW-0853">WD repeat</keyword>
<dbReference type="SUPFAM" id="SSF50978">
    <property type="entry name" value="WD40 repeat-like"/>
    <property type="match status" value="1"/>
</dbReference>
<evidence type="ECO:0000313" key="7">
    <source>
        <dbReference type="EMBL" id="MES1922785.1"/>
    </source>
</evidence>
<keyword evidence="8" id="KW-1185">Reference proteome</keyword>
<dbReference type="PRINTS" id="PR00319">
    <property type="entry name" value="GPROTEINB"/>
</dbReference>
<dbReference type="InterPro" id="IPR016346">
    <property type="entry name" value="G-protein_beta_1-5"/>
</dbReference>
<dbReference type="PANTHER" id="PTHR19850">
    <property type="entry name" value="GUANINE NUCLEOTIDE-BINDING PROTEIN BETA G PROTEIN BETA"/>
    <property type="match status" value="1"/>
</dbReference>
<feature type="repeat" description="WD" evidence="5">
    <location>
        <begin position="49"/>
        <end position="89"/>
    </location>
</feature>
<evidence type="ECO:0000256" key="1">
    <source>
        <dbReference type="ARBA" id="ARBA00009768"/>
    </source>
</evidence>
<dbReference type="Proteomes" id="UP001439008">
    <property type="component" value="Unassembled WGS sequence"/>
</dbReference>
<dbReference type="InterPro" id="IPR001680">
    <property type="entry name" value="WD40_rpt"/>
</dbReference>
<keyword evidence="4" id="KW-0807">Transducer</keyword>
<feature type="non-terminal residue" evidence="7">
    <location>
        <position position="104"/>
    </location>
</feature>
<dbReference type="PROSITE" id="PS50082">
    <property type="entry name" value="WD_REPEATS_2"/>
    <property type="match status" value="1"/>
</dbReference>
<dbReference type="SMART" id="SM00320">
    <property type="entry name" value="WD40"/>
    <property type="match status" value="1"/>
</dbReference>
<reference evidence="7 8" key="1">
    <citation type="journal article" date="2024" name="BMC Biol.">
        <title>Comparative genomics of Ascetosporea gives new insight into the evolutionary basis for animal parasitism in Rhizaria.</title>
        <authorList>
            <person name="Hiltunen Thoren M."/>
            <person name="Onut-Brannstrom I."/>
            <person name="Alfjorden A."/>
            <person name="Peckova H."/>
            <person name="Swords F."/>
            <person name="Hooper C."/>
            <person name="Holzer A.S."/>
            <person name="Bass D."/>
            <person name="Burki F."/>
        </authorList>
    </citation>
    <scope>NUCLEOTIDE SEQUENCE [LARGE SCALE GENOMIC DNA]</scope>
    <source>
        <strain evidence="7">20-A016</strain>
    </source>
</reference>
<evidence type="ECO:0000256" key="2">
    <source>
        <dbReference type="ARBA" id="ARBA00022574"/>
    </source>
</evidence>
<organism evidence="7 8">
    <name type="scientific">Bonamia ostreae</name>
    <dbReference type="NCBI Taxonomy" id="126728"/>
    <lineage>
        <taxon>Eukaryota</taxon>
        <taxon>Sar</taxon>
        <taxon>Rhizaria</taxon>
        <taxon>Endomyxa</taxon>
        <taxon>Ascetosporea</taxon>
        <taxon>Haplosporida</taxon>
        <taxon>Bonamia</taxon>
    </lineage>
</organism>
<evidence type="ECO:0000256" key="4">
    <source>
        <dbReference type="ARBA" id="ARBA00023224"/>
    </source>
</evidence>
<feature type="region of interest" description="Disordered" evidence="6">
    <location>
        <begin position="14"/>
        <end position="36"/>
    </location>
</feature>
<dbReference type="Gene3D" id="2.130.10.10">
    <property type="entry name" value="YVTN repeat-like/Quinoprotein amine dehydrogenase"/>
    <property type="match status" value="1"/>
</dbReference>
<protein>
    <submittedName>
        <fullName evidence="7">G protein subunit beta</fullName>
    </submittedName>
</protein>
<dbReference type="EMBL" id="JBDODL010003713">
    <property type="protein sequence ID" value="MES1922785.1"/>
    <property type="molecule type" value="Genomic_DNA"/>
</dbReference>
<sequence length="104" mass="11772">MADQSKLIKELNDKIEELRGDPNNSPLRDFSSRKARTKPKLTIKNRKVLKGHFAKIYAISWSSTKKLVSASQDGKMIIWDAMSTNKIMAVPLKSSWVMTCSFSP</sequence>